<feature type="transmembrane region" description="Helical" evidence="8">
    <location>
        <begin position="405"/>
        <end position="423"/>
    </location>
</feature>
<dbReference type="GO" id="GO:0005886">
    <property type="term" value="C:plasma membrane"/>
    <property type="evidence" value="ECO:0007669"/>
    <property type="project" value="UniProtKB-SubCell"/>
</dbReference>
<proteinExistence type="inferred from homology"/>
<feature type="transmembrane region" description="Helical" evidence="8">
    <location>
        <begin position="368"/>
        <end position="393"/>
    </location>
</feature>
<feature type="transmembrane region" description="Helical" evidence="8">
    <location>
        <begin position="271"/>
        <end position="298"/>
    </location>
</feature>
<evidence type="ECO:0000256" key="6">
    <source>
        <dbReference type="ARBA" id="ARBA00022989"/>
    </source>
</evidence>
<accession>M2PL29</accession>
<dbReference type="Proteomes" id="UP000014137">
    <property type="component" value="Unassembled WGS sequence"/>
</dbReference>
<dbReference type="InterPro" id="IPR004638">
    <property type="entry name" value="EmrB-like"/>
</dbReference>
<sequence>MSVADRASTAGIGPLTTVIVLGGFMAGIDTSLVNVGLATIAEDLHATLVDAQWATSGYLLALAAALPASAWLQHRLGASRLWLIALVAFMVASLLCAVAPNLPLLIIARAVQGVSGGLLVPTGQSIVARAVSPDRMGRTMATAGLVIMAAPAIGPALGGLLIDTMSWRWLFAVNVPIGVAATLLALRVLPKDAANRTARLDLLGLALLSTGLPALLSGLTNLGSPGTQGTWGPILAVLGALLLVAFVGNATRRDRSSKRTPLLELSLFRRMSYTTAQVTLFFTGLSLFGGLILLPLYYETLRGLTVTHTGLLLLAYGLGALAALPVGGRITDRYGAGITCIIGLTIAMVATAPFVFLPQNTSLVTVELLQALRGIGVGLAGIPAMTAAIRAASDHLADATTTANIIQRVGGSLGSAIIVIVIARTPRQLTGFQAAHAILVAAAAIALVAAGSLAISERRRPRAAATSQASTTHP</sequence>
<dbReference type="EMBL" id="ANMG01000050">
    <property type="protein sequence ID" value="EMD25203.1"/>
    <property type="molecule type" value="Genomic_DNA"/>
</dbReference>
<feature type="transmembrane region" description="Helical" evidence="8">
    <location>
        <begin position="53"/>
        <end position="72"/>
    </location>
</feature>
<dbReference type="NCBIfam" id="TIGR00711">
    <property type="entry name" value="efflux_EmrB"/>
    <property type="match status" value="1"/>
</dbReference>
<dbReference type="EMBL" id="MUXN01000027">
    <property type="protein sequence ID" value="OOC01649.1"/>
    <property type="molecule type" value="Genomic_DNA"/>
</dbReference>
<dbReference type="InterPro" id="IPR011701">
    <property type="entry name" value="MFS"/>
</dbReference>
<evidence type="ECO:0000256" key="8">
    <source>
        <dbReference type="SAM" id="Phobius"/>
    </source>
</evidence>
<feature type="transmembrane region" description="Helical" evidence="8">
    <location>
        <begin position="106"/>
        <end position="128"/>
    </location>
</feature>
<dbReference type="PATRIC" id="fig|1238180.3.peg.5127"/>
<dbReference type="OrthoDB" id="5168668at2"/>
<feature type="transmembrane region" description="Helical" evidence="8">
    <location>
        <begin position="168"/>
        <end position="188"/>
    </location>
</feature>
<dbReference type="SUPFAM" id="SSF103473">
    <property type="entry name" value="MFS general substrate transporter"/>
    <property type="match status" value="1"/>
</dbReference>
<dbReference type="Gene3D" id="1.20.1250.20">
    <property type="entry name" value="MFS general substrate transporter like domains"/>
    <property type="match status" value="1"/>
</dbReference>
<keyword evidence="5 8" id="KW-0812">Transmembrane</keyword>
<name>M2PL29_9PSEU</name>
<organism evidence="10 12">
    <name type="scientific">Amycolatopsis azurea DSM 43854</name>
    <dbReference type="NCBI Taxonomy" id="1238180"/>
    <lineage>
        <taxon>Bacteria</taxon>
        <taxon>Bacillati</taxon>
        <taxon>Actinomycetota</taxon>
        <taxon>Actinomycetes</taxon>
        <taxon>Pseudonocardiales</taxon>
        <taxon>Pseudonocardiaceae</taxon>
        <taxon>Amycolatopsis</taxon>
    </lineage>
</organism>
<evidence type="ECO:0000256" key="1">
    <source>
        <dbReference type="ARBA" id="ARBA00004651"/>
    </source>
</evidence>
<feature type="domain" description="Major facilitator superfamily (MFS) profile" evidence="9">
    <location>
        <begin position="15"/>
        <end position="460"/>
    </location>
</feature>
<dbReference type="PANTHER" id="PTHR42718:SF9">
    <property type="entry name" value="MAJOR FACILITATOR SUPERFAMILY MULTIDRUG TRANSPORTER MFSC"/>
    <property type="match status" value="1"/>
</dbReference>
<keyword evidence="4" id="KW-1003">Cell membrane</keyword>
<evidence type="ECO:0000313" key="13">
    <source>
        <dbReference type="Proteomes" id="UP000188551"/>
    </source>
</evidence>
<evidence type="ECO:0000256" key="4">
    <source>
        <dbReference type="ARBA" id="ARBA00022475"/>
    </source>
</evidence>
<evidence type="ECO:0000256" key="2">
    <source>
        <dbReference type="ARBA" id="ARBA00008537"/>
    </source>
</evidence>
<dbReference type="Pfam" id="PF07690">
    <property type="entry name" value="MFS_1"/>
    <property type="match status" value="1"/>
</dbReference>
<dbReference type="InterPro" id="IPR036259">
    <property type="entry name" value="MFS_trans_sf"/>
</dbReference>
<evidence type="ECO:0000256" key="3">
    <source>
        <dbReference type="ARBA" id="ARBA00022448"/>
    </source>
</evidence>
<feature type="transmembrane region" description="Helical" evidence="8">
    <location>
        <begin position="304"/>
        <end position="324"/>
    </location>
</feature>
<dbReference type="PRINTS" id="PR01036">
    <property type="entry name" value="TCRTETB"/>
</dbReference>
<feature type="transmembrane region" description="Helical" evidence="8">
    <location>
        <begin position="200"/>
        <end position="219"/>
    </location>
</feature>
<comment type="caution">
    <text evidence="10">The sequence shown here is derived from an EMBL/GenBank/DDBJ whole genome shotgun (WGS) entry which is preliminary data.</text>
</comment>
<evidence type="ECO:0000256" key="7">
    <source>
        <dbReference type="ARBA" id="ARBA00023136"/>
    </source>
</evidence>
<feature type="transmembrane region" description="Helical" evidence="8">
    <location>
        <begin position="336"/>
        <end position="356"/>
    </location>
</feature>
<evidence type="ECO:0000313" key="10">
    <source>
        <dbReference type="EMBL" id="EMD25203.1"/>
    </source>
</evidence>
<reference evidence="11 13" key="2">
    <citation type="submission" date="2017-02" db="EMBL/GenBank/DDBJ databases">
        <title>Amycolatopsis azurea DSM 43854 draft genome.</title>
        <authorList>
            <person name="Mayilraj S."/>
        </authorList>
    </citation>
    <scope>NUCLEOTIDE SEQUENCE [LARGE SCALE GENOMIC DNA]</scope>
    <source>
        <strain evidence="11 13">DSM 43854</strain>
    </source>
</reference>
<comment type="subcellular location">
    <subcellularLocation>
        <location evidence="1">Cell membrane</location>
        <topology evidence="1">Multi-pass membrane protein</topology>
    </subcellularLocation>
</comment>
<keyword evidence="13" id="KW-1185">Reference proteome</keyword>
<dbReference type="PANTHER" id="PTHR42718">
    <property type="entry name" value="MAJOR FACILITATOR SUPERFAMILY MULTIDRUG TRANSPORTER MFSC"/>
    <property type="match status" value="1"/>
</dbReference>
<feature type="transmembrane region" description="Helical" evidence="8">
    <location>
        <begin position="231"/>
        <end position="250"/>
    </location>
</feature>
<dbReference type="Gene3D" id="1.20.1720.10">
    <property type="entry name" value="Multidrug resistance protein D"/>
    <property type="match status" value="1"/>
</dbReference>
<keyword evidence="3" id="KW-0813">Transport</keyword>
<dbReference type="AlphaFoldDB" id="M2PL29"/>
<dbReference type="Proteomes" id="UP000188551">
    <property type="component" value="Unassembled WGS sequence"/>
</dbReference>
<reference evidence="10 12" key="1">
    <citation type="submission" date="2012-10" db="EMBL/GenBank/DDBJ databases">
        <title>Genome assembly of Amycolatopsis azurea DSM 43854.</title>
        <authorList>
            <person name="Khatri I."/>
            <person name="Kaur I."/>
            <person name="Subramanian S."/>
            <person name="Mayilraj S."/>
        </authorList>
    </citation>
    <scope>NUCLEOTIDE SEQUENCE [LARGE SCALE GENOMIC DNA]</scope>
    <source>
        <strain evidence="10 12">DSM 43854</strain>
    </source>
</reference>
<feature type="transmembrane region" description="Helical" evidence="8">
    <location>
        <begin position="81"/>
        <end position="100"/>
    </location>
</feature>
<dbReference type="PROSITE" id="PS50850">
    <property type="entry name" value="MFS"/>
    <property type="match status" value="1"/>
</dbReference>
<gene>
    <name evidence="11" type="ORF">B0293_35495</name>
    <name evidence="10" type="ORF">C791_5212</name>
</gene>
<evidence type="ECO:0000259" key="9">
    <source>
        <dbReference type="PROSITE" id="PS50850"/>
    </source>
</evidence>
<feature type="transmembrane region" description="Helical" evidence="8">
    <location>
        <begin position="12"/>
        <end position="33"/>
    </location>
</feature>
<keyword evidence="6 8" id="KW-1133">Transmembrane helix</keyword>
<dbReference type="InterPro" id="IPR020846">
    <property type="entry name" value="MFS_dom"/>
</dbReference>
<feature type="transmembrane region" description="Helical" evidence="8">
    <location>
        <begin position="140"/>
        <end position="162"/>
    </location>
</feature>
<feature type="transmembrane region" description="Helical" evidence="8">
    <location>
        <begin position="435"/>
        <end position="455"/>
    </location>
</feature>
<comment type="similarity">
    <text evidence="2">Belongs to the major facilitator superfamily. EmrB family.</text>
</comment>
<evidence type="ECO:0000313" key="11">
    <source>
        <dbReference type="EMBL" id="OOC01649.1"/>
    </source>
</evidence>
<protein>
    <submittedName>
        <fullName evidence="11">MFS transporter</fullName>
    </submittedName>
</protein>
<dbReference type="RefSeq" id="WP_005161337.1">
    <property type="nucleotide sequence ID" value="NZ_ANMG01000050.1"/>
</dbReference>
<evidence type="ECO:0000313" key="12">
    <source>
        <dbReference type="Proteomes" id="UP000014137"/>
    </source>
</evidence>
<dbReference type="GO" id="GO:0022857">
    <property type="term" value="F:transmembrane transporter activity"/>
    <property type="evidence" value="ECO:0007669"/>
    <property type="project" value="InterPro"/>
</dbReference>
<keyword evidence="7 8" id="KW-0472">Membrane</keyword>
<evidence type="ECO:0000256" key="5">
    <source>
        <dbReference type="ARBA" id="ARBA00022692"/>
    </source>
</evidence>